<dbReference type="PANTHER" id="PTHR30204">
    <property type="entry name" value="REDOX-CYCLING DRUG-SENSING TRANSCRIPTIONAL ACTIVATOR SOXR"/>
    <property type="match status" value="1"/>
</dbReference>
<dbReference type="Gene3D" id="1.10.1660.10">
    <property type="match status" value="1"/>
</dbReference>
<dbReference type="AlphaFoldDB" id="B5I2L3"/>
<dbReference type="Pfam" id="PF13411">
    <property type="entry name" value="MerR_1"/>
    <property type="match status" value="1"/>
</dbReference>
<reference evidence="3" key="1">
    <citation type="submission" date="2009-10" db="EMBL/GenBank/DDBJ databases">
        <title>The genome sequence of Streptomyces sviceus strain ATCC 29083.</title>
        <authorList>
            <consortium name="The Broad Institute Genome Sequencing Platform"/>
            <consortium name="Broad Institute Microbial Sequencing Center"/>
            <person name="Fischbach M."/>
            <person name="Godfrey P."/>
            <person name="Ward D."/>
            <person name="Young S."/>
            <person name="Zeng Q."/>
            <person name="Koehrsen M."/>
            <person name="Alvarado L."/>
            <person name="Berlin A.M."/>
            <person name="Bochicchio J."/>
            <person name="Borenstein D."/>
            <person name="Chapman S.B."/>
            <person name="Chen Z."/>
            <person name="Engels R."/>
            <person name="Freedman E."/>
            <person name="Gellesch M."/>
            <person name="Goldberg J."/>
            <person name="Griggs A."/>
            <person name="Gujja S."/>
            <person name="Heilman E.R."/>
            <person name="Heiman D.I."/>
            <person name="Hepburn T.A."/>
            <person name="Howarth C."/>
            <person name="Jen D."/>
            <person name="Larson L."/>
            <person name="Lewis B."/>
            <person name="Mehta T."/>
            <person name="Park D."/>
            <person name="Pearson M."/>
            <person name="Richards J."/>
            <person name="Roberts A."/>
            <person name="Saif S."/>
            <person name="Shea T.D."/>
            <person name="Shenoy N."/>
            <person name="Sisk P."/>
            <person name="Stolte C."/>
            <person name="Sykes S.N."/>
            <person name="Thomson T."/>
            <person name="Walk T."/>
            <person name="White J."/>
            <person name="Yandava C."/>
            <person name="Straight P."/>
            <person name="Clardy J."/>
            <person name="Hung D."/>
            <person name="Kolter R."/>
            <person name="Mekalanos J."/>
            <person name="Walker S."/>
            <person name="Walsh C.T."/>
            <person name="Wieland-Brown L.C."/>
            <person name="Haas B."/>
            <person name="Nusbaum C."/>
            <person name="Birren B."/>
        </authorList>
    </citation>
    <scope>NUCLEOTIDE SEQUENCE [LARGE SCALE GENOMIC DNA]</scope>
    <source>
        <strain evidence="3">ATCC 29083</strain>
    </source>
</reference>
<proteinExistence type="predicted"/>
<accession>B5I2L3</accession>
<dbReference type="EMBL" id="CM000951">
    <property type="protein sequence ID" value="EDY59317.1"/>
    <property type="molecule type" value="Genomic_DNA"/>
</dbReference>
<dbReference type="Proteomes" id="UP000002785">
    <property type="component" value="Chromosome"/>
</dbReference>
<dbReference type="PANTHER" id="PTHR30204:SF98">
    <property type="entry name" value="HTH-TYPE TRANSCRIPTIONAL REGULATOR ADHR"/>
    <property type="match status" value="1"/>
</dbReference>
<gene>
    <name evidence="3" type="ORF">SSEG_09898</name>
</gene>
<name>B5I2L3_STRX2</name>
<dbReference type="CDD" id="cd01109">
    <property type="entry name" value="HTH_YyaN"/>
    <property type="match status" value="1"/>
</dbReference>
<dbReference type="SUPFAM" id="SSF46955">
    <property type="entry name" value="Putative DNA-binding domain"/>
    <property type="match status" value="1"/>
</dbReference>
<protein>
    <submittedName>
        <fullName evidence="3">MerR-family transcriptional regulator</fullName>
    </submittedName>
</protein>
<dbReference type="InterPro" id="IPR009061">
    <property type="entry name" value="DNA-bd_dom_put_sf"/>
</dbReference>
<evidence type="ECO:0000259" key="2">
    <source>
        <dbReference type="PROSITE" id="PS50937"/>
    </source>
</evidence>
<dbReference type="InterPro" id="IPR047057">
    <property type="entry name" value="MerR_fam"/>
</dbReference>
<evidence type="ECO:0000313" key="3">
    <source>
        <dbReference type="EMBL" id="EDY59317.1"/>
    </source>
</evidence>
<dbReference type="InterPro" id="IPR000551">
    <property type="entry name" value="MerR-type_HTH_dom"/>
</dbReference>
<dbReference type="PROSITE" id="PS50937">
    <property type="entry name" value="HTH_MERR_2"/>
    <property type="match status" value="1"/>
</dbReference>
<dbReference type="eggNOG" id="COG0789">
    <property type="taxonomic scope" value="Bacteria"/>
</dbReference>
<keyword evidence="1" id="KW-0238">DNA-binding</keyword>
<evidence type="ECO:0000256" key="1">
    <source>
        <dbReference type="ARBA" id="ARBA00023125"/>
    </source>
</evidence>
<keyword evidence="4" id="KW-1185">Reference proteome</keyword>
<dbReference type="GO" id="GO:0003700">
    <property type="term" value="F:DNA-binding transcription factor activity"/>
    <property type="evidence" value="ECO:0007669"/>
    <property type="project" value="InterPro"/>
</dbReference>
<feature type="domain" description="HTH merR-type" evidence="2">
    <location>
        <begin position="98"/>
        <end position="167"/>
    </location>
</feature>
<organism evidence="3 4">
    <name type="scientific">Streptomyces sviceus (strain ATCC 29083 / DSM 924 / JCM 4929 / NBRC 13980 / NCIMB 11184 / NRRL 5439 / UC 5370)</name>
    <dbReference type="NCBI Taxonomy" id="463191"/>
    <lineage>
        <taxon>Bacteria</taxon>
        <taxon>Bacillati</taxon>
        <taxon>Actinomycetota</taxon>
        <taxon>Actinomycetes</taxon>
        <taxon>Kitasatosporales</taxon>
        <taxon>Streptomycetaceae</taxon>
        <taxon>Streptomyces</taxon>
    </lineage>
</organism>
<dbReference type="HOGENOM" id="CLU_060077_8_1_11"/>
<evidence type="ECO:0000313" key="4">
    <source>
        <dbReference type="Proteomes" id="UP000002785"/>
    </source>
</evidence>
<dbReference type="SMART" id="SM00422">
    <property type="entry name" value="HTH_MERR"/>
    <property type="match status" value="1"/>
</dbReference>
<dbReference type="GO" id="GO:0003677">
    <property type="term" value="F:DNA binding"/>
    <property type="evidence" value="ECO:0007669"/>
    <property type="project" value="UniProtKB-KW"/>
</dbReference>
<sequence>MCHAVEASPPGRASIITWRRRSTSSASSGVARRTRLMARTLATEAVARPADFLPVPLAWSALQGHSVEVMTVMETTSTRTDSCAAPPHAHRRPNGQDSYTISEVVAFTGLTAHTLRWYERIGLMPHIDRSHTGQRRYSNRDLDWLDLVGKLRLTGMPVADMVRYAELVREGDHTFTERFELLETTRRDVLSRIAELQDTLAVLDRKISFYAEAGRAYESEKAG</sequence>